<evidence type="ECO:0000313" key="3">
    <source>
        <dbReference type="Proteomes" id="UP000216538"/>
    </source>
</evidence>
<dbReference type="InterPro" id="IPR013549">
    <property type="entry name" value="DUF1731"/>
</dbReference>
<dbReference type="EMBL" id="NPEY01000015">
    <property type="protein sequence ID" value="OZT73002.1"/>
    <property type="molecule type" value="Genomic_DNA"/>
</dbReference>
<reference evidence="2 3" key="1">
    <citation type="submission" date="2017-07" db="EMBL/GenBank/DDBJ databases">
        <title>Shotgun whole genome sequences of three halophilic bacterial isolates.</title>
        <authorList>
            <person name="Pozzo T."/>
            <person name="Higdon S.M."/>
            <person name="Quillaguaman J."/>
        </authorList>
    </citation>
    <scope>NUCLEOTIDE SEQUENCE [LARGE SCALE GENOMIC DNA]</scope>
    <source>
        <strain evidence="2 3">LC1</strain>
    </source>
</reference>
<name>A0ABX4G5W6_9GAMM</name>
<evidence type="ECO:0000259" key="1">
    <source>
        <dbReference type="Pfam" id="PF08338"/>
    </source>
</evidence>
<organism evidence="2 3">
    <name type="scientific">Vreelandella boliviensis LC1</name>
    <dbReference type="NCBI Taxonomy" id="1072583"/>
    <lineage>
        <taxon>Bacteria</taxon>
        <taxon>Pseudomonadati</taxon>
        <taxon>Pseudomonadota</taxon>
        <taxon>Gammaproteobacteria</taxon>
        <taxon>Oceanospirillales</taxon>
        <taxon>Halomonadaceae</taxon>
        <taxon>Vreelandella</taxon>
    </lineage>
</organism>
<keyword evidence="3" id="KW-1185">Reference proteome</keyword>
<sequence>MLNGQRVHPDRLLAEGFHFRFPQIRPAVYNILS</sequence>
<dbReference type="RefSeq" id="WP_083825769.1">
    <property type="nucleotide sequence ID" value="NZ_JH393258.1"/>
</dbReference>
<accession>A0ABX4G5W6</accession>
<feature type="domain" description="DUF1731" evidence="1">
    <location>
        <begin position="1"/>
        <end position="29"/>
    </location>
</feature>
<dbReference type="Proteomes" id="UP000216538">
    <property type="component" value="Unassembled WGS sequence"/>
</dbReference>
<protein>
    <submittedName>
        <fullName evidence="2">DUF1731 domain-containing protein</fullName>
    </submittedName>
</protein>
<dbReference type="Pfam" id="PF08338">
    <property type="entry name" value="DUF1731"/>
    <property type="match status" value="1"/>
</dbReference>
<evidence type="ECO:0000313" key="2">
    <source>
        <dbReference type="EMBL" id="OZT73002.1"/>
    </source>
</evidence>
<comment type="caution">
    <text evidence="2">The sequence shown here is derived from an EMBL/GenBank/DDBJ whole genome shotgun (WGS) entry which is preliminary data.</text>
</comment>
<gene>
    <name evidence="2" type="ORF">CE457_16810</name>
</gene>
<proteinExistence type="predicted"/>